<evidence type="ECO:0000256" key="1">
    <source>
        <dbReference type="SAM" id="MobiDB-lite"/>
    </source>
</evidence>
<proteinExistence type="predicted"/>
<feature type="compositionally biased region" description="Basic and acidic residues" evidence="1">
    <location>
        <begin position="17"/>
        <end position="29"/>
    </location>
</feature>
<sequence length="66" mass="7997">MLSKNHDPRPPPPRNGSGERKKMRCEKQKNQKGKRRIECSVREEREEAKEDIGIWKQRKLTWAKRR</sequence>
<dbReference type="Proteomes" id="UP001314170">
    <property type="component" value="Unassembled WGS sequence"/>
</dbReference>
<reference evidence="2 3" key="1">
    <citation type="submission" date="2024-01" db="EMBL/GenBank/DDBJ databases">
        <authorList>
            <person name="Waweru B."/>
        </authorList>
    </citation>
    <scope>NUCLEOTIDE SEQUENCE [LARGE SCALE GENOMIC DNA]</scope>
</reference>
<accession>A0AAV1QPQ6</accession>
<evidence type="ECO:0000313" key="3">
    <source>
        <dbReference type="Proteomes" id="UP001314170"/>
    </source>
</evidence>
<evidence type="ECO:0000313" key="2">
    <source>
        <dbReference type="EMBL" id="CAK7323712.1"/>
    </source>
</evidence>
<dbReference type="EMBL" id="CAWUPB010000131">
    <property type="protein sequence ID" value="CAK7323712.1"/>
    <property type="molecule type" value="Genomic_DNA"/>
</dbReference>
<gene>
    <name evidence="2" type="ORF">DCAF_LOCUS1341</name>
</gene>
<dbReference type="AlphaFoldDB" id="A0AAV1QPQ6"/>
<keyword evidence="3" id="KW-1185">Reference proteome</keyword>
<feature type="region of interest" description="Disordered" evidence="1">
    <location>
        <begin position="1"/>
        <end position="36"/>
    </location>
</feature>
<protein>
    <submittedName>
        <fullName evidence="2">Uncharacterized protein</fullName>
    </submittedName>
</protein>
<name>A0AAV1QPQ6_9ROSI</name>
<comment type="caution">
    <text evidence="2">The sequence shown here is derived from an EMBL/GenBank/DDBJ whole genome shotgun (WGS) entry which is preliminary data.</text>
</comment>
<organism evidence="2 3">
    <name type="scientific">Dovyalis caffra</name>
    <dbReference type="NCBI Taxonomy" id="77055"/>
    <lineage>
        <taxon>Eukaryota</taxon>
        <taxon>Viridiplantae</taxon>
        <taxon>Streptophyta</taxon>
        <taxon>Embryophyta</taxon>
        <taxon>Tracheophyta</taxon>
        <taxon>Spermatophyta</taxon>
        <taxon>Magnoliopsida</taxon>
        <taxon>eudicotyledons</taxon>
        <taxon>Gunneridae</taxon>
        <taxon>Pentapetalae</taxon>
        <taxon>rosids</taxon>
        <taxon>fabids</taxon>
        <taxon>Malpighiales</taxon>
        <taxon>Salicaceae</taxon>
        <taxon>Flacourtieae</taxon>
        <taxon>Dovyalis</taxon>
    </lineage>
</organism>